<reference evidence="7 8" key="1">
    <citation type="submission" date="2024-06" db="EMBL/GenBank/DDBJ databases">
        <title>A chromosome-level genome assembly of beet webworm, Loxostege sticticalis.</title>
        <authorList>
            <person name="Zhang Y."/>
        </authorList>
    </citation>
    <scope>NUCLEOTIDE SEQUENCE [LARGE SCALE GENOMIC DNA]</scope>
    <source>
        <strain evidence="7">AQ026</strain>
        <tissue evidence="7">Whole body</tissue>
    </source>
</reference>
<dbReference type="PROSITE" id="PS50808">
    <property type="entry name" value="ZF_BED"/>
    <property type="match status" value="1"/>
</dbReference>
<keyword evidence="3" id="KW-0862">Zinc</keyword>
<dbReference type="Pfam" id="PF02892">
    <property type="entry name" value="zf-BED"/>
    <property type="match status" value="1"/>
</dbReference>
<accession>A0ABR3HD04</accession>
<protein>
    <recommendedName>
        <fullName evidence="6">BED-type domain-containing protein</fullName>
    </recommendedName>
</protein>
<dbReference type="SUPFAM" id="SSF57667">
    <property type="entry name" value="beta-beta-alpha zinc fingers"/>
    <property type="match status" value="1"/>
</dbReference>
<evidence type="ECO:0000259" key="6">
    <source>
        <dbReference type="PROSITE" id="PS50808"/>
    </source>
</evidence>
<keyword evidence="2 4" id="KW-0863">Zinc-finger</keyword>
<proteinExistence type="predicted"/>
<dbReference type="SMART" id="SM00614">
    <property type="entry name" value="ZnF_BED"/>
    <property type="match status" value="1"/>
</dbReference>
<evidence type="ECO:0000256" key="1">
    <source>
        <dbReference type="ARBA" id="ARBA00022723"/>
    </source>
</evidence>
<evidence type="ECO:0000256" key="2">
    <source>
        <dbReference type="ARBA" id="ARBA00022771"/>
    </source>
</evidence>
<comment type="caution">
    <text evidence="7">The sequence shown here is derived from an EMBL/GenBank/DDBJ whole genome shotgun (WGS) entry which is preliminary data.</text>
</comment>
<sequence>MKKCSSVVWRFFDRIENEHKRCFAVLCKLCDTQYKFFGNTTNLRAHLINKHPLQWELSQSGSFEESSFRVEDEESNQSTVSPKRRKYKSYKDKNVDVLENTDIDNEQNENEENEATYNLVRQLHDTRGSDEEWLEDPYANIDTYEPKRKRVYRKIKREPQSPPRRLSTYTPQTVKYDKTPILVDHPISRDEYTVFGEYVANKLRKFKGPRTRGNLQQLITTILWQAEYGAYDNAEAVKRVLMFTVQEPEQSNDVETHIVQSEEVVEPRDDEPNQSAESESLVTIAS</sequence>
<dbReference type="InterPro" id="IPR003656">
    <property type="entry name" value="Znf_BED"/>
</dbReference>
<feature type="region of interest" description="Disordered" evidence="5">
    <location>
        <begin position="251"/>
        <end position="286"/>
    </location>
</feature>
<evidence type="ECO:0000256" key="4">
    <source>
        <dbReference type="PROSITE-ProRule" id="PRU00027"/>
    </source>
</evidence>
<gene>
    <name evidence="7" type="ORF">ABMA27_007828</name>
</gene>
<feature type="region of interest" description="Disordered" evidence="5">
    <location>
        <begin position="66"/>
        <end position="87"/>
    </location>
</feature>
<dbReference type="InterPro" id="IPR036236">
    <property type="entry name" value="Znf_C2H2_sf"/>
</dbReference>
<feature type="compositionally biased region" description="Polar residues" evidence="5">
    <location>
        <begin position="273"/>
        <end position="286"/>
    </location>
</feature>
<feature type="domain" description="BED-type" evidence="6">
    <location>
        <begin position="3"/>
        <end position="58"/>
    </location>
</feature>
<keyword evidence="1" id="KW-0479">Metal-binding</keyword>
<evidence type="ECO:0000313" key="8">
    <source>
        <dbReference type="Proteomes" id="UP001549920"/>
    </source>
</evidence>
<dbReference type="EMBL" id="JBEUOH010000021">
    <property type="protein sequence ID" value="KAL0868300.1"/>
    <property type="molecule type" value="Genomic_DNA"/>
</dbReference>
<evidence type="ECO:0000256" key="5">
    <source>
        <dbReference type="SAM" id="MobiDB-lite"/>
    </source>
</evidence>
<name>A0ABR3HD04_LOXSC</name>
<keyword evidence="8" id="KW-1185">Reference proteome</keyword>
<organism evidence="7 8">
    <name type="scientific">Loxostege sticticalis</name>
    <name type="common">Beet webworm moth</name>
    <dbReference type="NCBI Taxonomy" id="481309"/>
    <lineage>
        <taxon>Eukaryota</taxon>
        <taxon>Metazoa</taxon>
        <taxon>Ecdysozoa</taxon>
        <taxon>Arthropoda</taxon>
        <taxon>Hexapoda</taxon>
        <taxon>Insecta</taxon>
        <taxon>Pterygota</taxon>
        <taxon>Neoptera</taxon>
        <taxon>Endopterygota</taxon>
        <taxon>Lepidoptera</taxon>
        <taxon>Glossata</taxon>
        <taxon>Ditrysia</taxon>
        <taxon>Pyraloidea</taxon>
        <taxon>Crambidae</taxon>
        <taxon>Pyraustinae</taxon>
        <taxon>Loxostege</taxon>
    </lineage>
</organism>
<evidence type="ECO:0000256" key="3">
    <source>
        <dbReference type="ARBA" id="ARBA00022833"/>
    </source>
</evidence>
<evidence type="ECO:0000313" key="7">
    <source>
        <dbReference type="EMBL" id="KAL0868300.1"/>
    </source>
</evidence>
<dbReference type="Proteomes" id="UP001549920">
    <property type="component" value="Unassembled WGS sequence"/>
</dbReference>